<comment type="similarity">
    <text evidence="6">Belongs to the ABC-4 integral membrane protein family.</text>
</comment>
<dbReference type="GO" id="GO:0005886">
    <property type="term" value="C:plasma membrane"/>
    <property type="evidence" value="ECO:0007669"/>
    <property type="project" value="UniProtKB-SubCell"/>
</dbReference>
<organism evidence="9">
    <name type="scientific">marine metagenome</name>
    <dbReference type="NCBI Taxonomy" id="408172"/>
    <lineage>
        <taxon>unclassified sequences</taxon>
        <taxon>metagenomes</taxon>
        <taxon>ecological metagenomes</taxon>
    </lineage>
</organism>
<evidence type="ECO:0000256" key="1">
    <source>
        <dbReference type="ARBA" id="ARBA00004651"/>
    </source>
</evidence>
<dbReference type="InterPro" id="IPR050250">
    <property type="entry name" value="Macrolide_Exporter_MacB"/>
</dbReference>
<dbReference type="Pfam" id="PF02687">
    <property type="entry name" value="FtsX"/>
    <property type="match status" value="1"/>
</dbReference>
<dbReference type="AlphaFoldDB" id="A0A382XRT8"/>
<evidence type="ECO:0000259" key="8">
    <source>
        <dbReference type="Pfam" id="PF02687"/>
    </source>
</evidence>
<evidence type="ECO:0000256" key="2">
    <source>
        <dbReference type="ARBA" id="ARBA00022475"/>
    </source>
</evidence>
<reference evidence="9" key="1">
    <citation type="submission" date="2018-05" db="EMBL/GenBank/DDBJ databases">
        <authorList>
            <person name="Lanie J.A."/>
            <person name="Ng W.-L."/>
            <person name="Kazmierczak K.M."/>
            <person name="Andrzejewski T.M."/>
            <person name="Davidsen T.M."/>
            <person name="Wayne K.J."/>
            <person name="Tettelin H."/>
            <person name="Glass J.I."/>
            <person name="Rusch D."/>
            <person name="Podicherti R."/>
            <person name="Tsui H.-C.T."/>
            <person name="Winkler M.E."/>
        </authorList>
    </citation>
    <scope>NUCLEOTIDE SEQUENCE</scope>
</reference>
<dbReference type="GO" id="GO:0022857">
    <property type="term" value="F:transmembrane transporter activity"/>
    <property type="evidence" value="ECO:0007669"/>
    <property type="project" value="TreeGrafter"/>
</dbReference>
<dbReference type="EMBL" id="UINC01170019">
    <property type="protein sequence ID" value="SVD73852.1"/>
    <property type="molecule type" value="Genomic_DNA"/>
</dbReference>
<evidence type="ECO:0000313" key="9">
    <source>
        <dbReference type="EMBL" id="SVD73852.1"/>
    </source>
</evidence>
<evidence type="ECO:0000256" key="4">
    <source>
        <dbReference type="ARBA" id="ARBA00022989"/>
    </source>
</evidence>
<proteinExistence type="inferred from homology"/>
<sequence>LIPDKDVNSTVQIILGLHTDEPLVSRLDDYLLPGGRWFEPDERQACLVPSELAQRLKITSGDVGTAILEILGTAYTVVGIIDSERLDAYRDLDDESILPTSFAMTQQMANSMEEEMFMSTMKSTEHILSRNVLILPYQQTIDLNGSARSIAITEFENIEVFEQNIESFMSRVVLAMFVGMGDKVKVYSSLGTTSVSGISNLIIPILIAAMLVLNTMMGAVFERFREIGVYSAVGLAPNHVAALFIAEAAVFATVGAVMGYLLGQILTM</sequence>
<protein>
    <recommendedName>
        <fullName evidence="8">ABC3 transporter permease C-terminal domain-containing protein</fullName>
    </recommendedName>
</protein>
<feature type="transmembrane region" description="Helical" evidence="7">
    <location>
        <begin position="201"/>
        <end position="221"/>
    </location>
</feature>
<feature type="non-terminal residue" evidence="9">
    <location>
        <position position="268"/>
    </location>
</feature>
<dbReference type="PANTHER" id="PTHR30572:SF4">
    <property type="entry name" value="ABC TRANSPORTER PERMEASE YTRF"/>
    <property type="match status" value="1"/>
</dbReference>
<keyword evidence="2" id="KW-1003">Cell membrane</keyword>
<dbReference type="InterPro" id="IPR003838">
    <property type="entry name" value="ABC3_permease_C"/>
</dbReference>
<gene>
    <name evidence="9" type="ORF">METZ01_LOCUS426706</name>
</gene>
<feature type="transmembrane region" description="Helical" evidence="7">
    <location>
        <begin position="241"/>
        <end position="262"/>
    </location>
</feature>
<name>A0A382XRT8_9ZZZZ</name>
<accession>A0A382XRT8</accession>
<evidence type="ECO:0000256" key="6">
    <source>
        <dbReference type="ARBA" id="ARBA00038076"/>
    </source>
</evidence>
<feature type="non-terminal residue" evidence="9">
    <location>
        <position position="1"/>
    </location>
</feature>
<keyword evidence="4 7" id="KW-1133">Transmembrane helix</keyword>
<dbReference type="PANTHER" id="PTHR30572">
    <property type="entry name" value="MEMBRANE COMPONENT OF TRANSPORTER-RELATED"/>
    <property type="match status" value="1"/>
</dbReference>
<evidence type="ECO:0000256" key="3">
    <source>
        <dbReference type="ARBA" id="ARBA00022692"/>
    </source>
</evidence>
<keyword evidence="5 7" id="KW-0472">Membrane</keyword>
<feature type="domain" description="ABC3 transporter permease C-terminal" evidence="8">
    <location>
        <begin position="202"/>
        <end position="267"/>
    </location>
</feature>
<evidence type="ECO:0000256" key="7">
    <source>
        <dbReference type="SAM" id="Phobius"/>
    </source>
</evidence>
<comment type="subcellular location">
    <subcellularLocation>
        <location evidence="1">Cell membrane</location>
        <topology evidence="1">Multi-pass membrane protein</topology>
    </subcellularLocation>
</comment>
<evidence type="ECO:0000256" key="5">
    <source>
        <dbReference type="ARBA" id="ARBA00023136"/>
    </source>
</evidence>
<keyword evidence="3 7" id="KW-0812">Transmembrane</keyword>